<evidence type="ECO:0000313" key="3">
    <source>
        <dbReference type="EMBL" id="MBD2768842.1"/>
    </source>
</evidence>
<dbReference type="Proteomes" id="UP000612233">
    <property type="component" value="Unassembled WGS sequence"/>
</dbReference>
<dbReference type="AlphaFoldDB" id="A0A927BF15"/>
<protein>
    <submittedName>
        <fullName evidence="3">TolC family protein</fullName>
    </submittedName>
</protein>
<proteinExistence type="inferred from homology"/>
<feature type="coiled-coil region" evidence="2">
    <location>
        <begin position="249"/>
        <end position="276"/>
    </location>
</feature>
<evidence type="ECO:0000313" key="4">
    <source>
        <dbReference type="Proteomes" id="UP000612233"/>
    </source>
</evidence>
<accession>A0A927BF15</accession>
<dbReference type="InterPro" id="IPR003423">
    <property type="entry name" value="OMP_efflux"/>
</dbReference>
<gene>
    <name evidence="3" type="ORF">IC235_13180</name>
</gene>
<dbReference type="PANTHER" id="PTHR30203:SF23">
    <property type="entry name" value="OUTER MEMBRANE EFFLUX PROTEIN"/>
    <property type="match status" value="1"/>
</dbReference>
<sequence>MRRILWLAFLLILNINSAGLARVLAPTDTIRLTLPDAEQRFFRNNLAVLAQQYNVSVAQAQAIQARLLDNPTIYVEQDVLNRRISRPVVPEGTVGNEAIVTVQQLFSIAGRRRAAGRVAQQGAVVEQYNLQDLLRTLRYQLRTSYYDLFYKQQTLKVYATEIASLTRTVGLYQSQFDKGNIALKEVIRLRAFLFTLESERQTILADVAAEQADLHVLLRDNSGVQYVPVVDFNRTRALSLNGYAEQQLIDTAQVRRTDLNARRATLEQQNLNLRLQQKLAVPDLTLGYTYDKAGSYINNYHALSVGMAVPLFNRNQGNIQAAKAQVAGSQLLVEQQQLVVQSEVHQAYQLAARSDELFQATNRDTTPFTRLMAGIEQSYAKRLITLVEYLDYFESFKNNLVQLNTLRANRVRAFEQLNYAVGKPIFRAD</sequence>
<evidence type="ECO:0000256" key="1">
    <source>
        <dbReference type="ARBA" id="ARBA00007613"/>
    </source>
</evidence>
<dbReference type="RefSeq" id="WP_191005657.1">
    <property type="nucleotide sequence ID" value="NZ_JACXAD010000014.1"/>
</dbReference>
<name>A0A927BF15_9BACT</name>
<evidence type="ECO:0000256" key="2">
    <source>
        <dbReference type="SAM" id="Coils"/>
    </source>
</evidence>
<dbReference type="EMBL" id="JACXAD010000014">
    <property type="protein sequence ID" value="MBD2768842.1"/>
    <property type="molecule type" value="Genomic_DNA"/>
</dbReference>
<dbReference type="GO" id="GO:0015562">
    <property type="term" value="F:efflux transmembrane transporter activity"/>
    <property type="evidence" value="ECO:0007669"/>
    <property type="project" value="InterPro"/>
</dbReference>
<keyword evidence="2" id="KW-0175">Coiled coil</keyword>
<dbReference type="Gene3D" id="1.20.1600.10">
    <property type="entry name" value="Outer membrane efflux proteins (OEP)"/>
    <property type="match status" value="1"/>
</dbReference>
<dbReference type="InterPro" id="IPR010131">
    <property type="entry name" value="MdtP/NodT-like"/>
</dbReference>
<dbReference type="PANTHER" id="PTHR30203">
    <property type="entry name" value="OUTER MEMBRANE CATION EFFLUX PROTEIN"/>
    <property type="match status" value="1"/>
</dbReference>
<comment type="similarity">
    <text evidence="1">Belongs to the outer membrane factor (OMF) (TC 1.B.17) family.</text>
</comment>
<dbReference type="Pfam" id="PF02321">
    <property type="entry name" value="OEP"/>
    <property type="match status" value="1"/>
</dbReference>
<keyword evidence="4" id="KW-1185">Reference proteome</keyword>
<organism evidence="3 4">
    <name type="scientific">Hymenobacter montanus</name>
    <dbReference type="NCBI Taxonomy" id="2771359"/>
    <lineage>
        <taxon>Bacteria</taxon>
        <taxon>Pseudomonadati</taxon>
        <taxon>Bacteroidota</taxon>
        <taxon>Cytophagia</taxon>
        <taxon>Cytophagales</taxon>
        <taxon>Hymenobacteraceae</taxon>
        <taxon>Hymenobacter</taxon>
    </lineage>
</organism>
<reference evidence="3" key="1">
    <citation type="submission" date="2020-09" db="EMBL/GenBank/DDBJ databases">
        <authorList>
            <person name="Kim M.K."/>
        </authorList>
    </citation>
    <scope>NUCLEOTIDE SEQUENCE</scope>
    <source>
        <strain evidence="3">BT664</strain>
    </source>
</reference>
<comment type="caution">
    <text evidence="3">The sequence shown here is derived from an EMBL/GenBank/DDBJ whole genome shotgun (WGS) entry which is preliminary data.</text>
</comment>
<dbReference type="SUPFAM" id="SSF56954">
    <property type="entry name" value="Outer membrane efflux proteins (OEP)"/>
    <property type="match status" value="1"/>
</dbReference>